<dbReference type="InterPro" id="IPR009003">
    <property type="entry name" value="Peptidase_S1_PA"/>
</dbReference>
<dbReference type="Gene3D" id="2.40.10.120">
    <property type="match status" value="1"/>
</dbReference>
<evidence type="ECO:0000256" key="1">
    <source>
        <dbReference type="SAM" id="Phobius"/>
    </source>
</evidence>
<name>A0AB39Y267_9ACTN</name>
<dbReference type="Pfam" id="PF13365">
    <property type="entry name" value="Trypsin_2"/>
    <property type="match status" value="1"/>
</dbReference>
<feature type="transmembrane region" description="Helical" evidence="1">
    <location>
        <begin position="665"/>
        <end position="686"/>
    </location>
</feature>
<keyword evidence="1" id="KW-0472">Membrane</keyword>
<dbReference type="InterPro" id="IPR049052">
    <property type="entry name" value="nSTAND1"/>
</dbReference>
<protein>
    <submittedName>
        <fullName evidence="3">Trypsin-like peptidase domain-containing protein</fullName>
    </submittedName>
</protein>
<feature type="domain" description="Novel STAND NTPase 1" evidence="2">
    <location>
        <begin position="226"/>
        <end position="617"/>
    </location>
</feature>
<dbReference type="SUPFAM" id="SSF52540">
    <property type="entry name" value="P-loop containing nucleoside triphosphate hydrolases"/>
    <property type="match status" value="1"/>
</dbReference>
<dbReference type="InterPro" id="IPR015943">
    <property type="entry name" value="WD40/YVTN_repeat-like_dom_sf"/>
</dbReference>
<dbReference type="Pfam" id="PF20703">
    <property type="entry name" value="nSTAND1"/>
    <property type="match status" value="1"/>
</dbReference>
<proteinExistence type="predicted"/>
<dbReference type="RefSeq" id="WP_369777619.1">
    <property type="nucleotide sequence ID" value="NZ_CP165727.1"/>
</dbReference>
<dbReference type="SUPFAM" id="SSF69322">
    <property type="entry name" value="Tricorn protease domain 2"/>
    <property type="match status" value="1"/>
</dbReference>
<keyword evidence="1" id="KW-1133">Transmembrane helix</keyword>
<gene>
    <name evidence="3" type="ORF">AB5J51_11355</name>
</gene>
<dbReference type="InterPro" id="IPR027417">
    <property type="entry name" value="P-loop_NTPase"/>
</dbReference>
<evidence type="ECO:0000259" key="2">
    <source>
        <dbReference type="Pfam" id="PF20703"/>
    </source>
</evidence>
<keyword evidence="1" id="KW-0812">Transmembrane</keyword>
<dbReference type="Gene3D" id="2.130.10.10">
    <property type="entry name" value="YVTN repeat-like/Quinoprotein amine dehydrogenase"/>
    <property type="match status" value="2"/>
</dbReference>
<reference evidence="3" key="1">
    <citation type="submission" date="2024-08" db="EMBL/GenBank/DDBJ databases">
        <authorList>
            <person name="Yu S.T."/>
        </authorList>
    </citation>
    <scope>NUCLEOTIDE SEQUENCE</scope>
    <source>
        <strain evidence="3">R33</strain>
    </source>
</reference>
<evidence type="ECO:0000313" key="3">
    <source>
        <dbReference type="EMBL" id="XDV63488.1"/>
    </source>
</evidence>
<dbReference type="PANTHER" id="PTHR47197:SF3">
    <property type="entry name" value="DIHYDRO-HEME D1 DEHYDROGENASE"/>
    <property type="match status" value="1"/>
</dbReference>
<sequence>MSDAAPLAGERPGPKALDAALLRIRDARGEPVGLGFLVSPGLALTCAHVVSAALGTPLGAEPPASARLHVDLPLLPGGQRGVTASVANWVPPQQSGAGDMAVLRLSAPLPGGRPVRLVETQHEDLWDDPVRAFGFPAGRPGGVWHSAVLREGQATGWIQADPASREGYRVTRGFSGSPVWDDRLGGVIGMMVQAEAGEPQVSYLIPTTGLLAAWPGLSELALPPSPFRSLAAFQESDAAVFHGRGPESRDLAAELTVRRWVTVVGPSGSGKSSLALAGIVPRRRAAGDAVVVLRPGSGSTPLTAFAAVLLPLLEPGLSETERLTRLPAVAGMLAGGGLADIAAGLTAGRPGRRLLVVVDQFEELLARGAAAVDQLAAVLYHEALPSDVRVLTTLRADFLEAALDHASLGEVLRNGIRYLGPLGPRQLREAVTAPVAAVPGVRYEADLADRILADTGTGHGALPLLGFTLDQLWQRQSGGLLTHGAYGALGGVTGALSAYAEEMWAEYVPDADAVAARTLFTRLIRVPIGSAAATRRTAARRELGDDEARIAQALAATRLLVAGTDAEGTETVELAHEALITGWTRLAGWAAADRSFLDWRESLRHDMDRWESGGRAPELLPSASALAGARQWLDARGAELTDAERDYLERGRTHHRSRTRIRRTLFSGGAIVLVLALLFGGMFAYASGQSRDRQALAGSRALAQVAQDEAVNDPVRGVMLAIAAYDTAPTEEARNQLLRQYLTYADADRVLSGPSGPIAQFDTSRDGEVVFARSTVGRAVVIVHAVSGTVRSEMLDAKQVVTAVVSPDGSRAAFVADDGSGGWFEVHADGDRVIGQVHRLPKVAGAQQFGDPARGVAMSADGRRVAVTTENSLVWWDLDTGAQGGSVALPGRPNGSLWFAPDNRTLLAGLWRGEDLDQGHRLVALDPAGGPAREVVGEAYAFVPSGDRTRVIVCRKQGDGSVFSRLRLSDGVQEGGQYLSESLCPDGVADGTGRRVALKNSDGLALVDLDEQKEIARATARDGTSSNSLHLVSREGKLSVATMSNSTPWIAHTRIWPAPQRLEVSEQRLTPDGSRTITMLKGGASLQLRPAAVDDDRLLAEAPRPQPYFAPKVPRIPLRRDGRLLADRDGKNTVSVREVSTLRQTVRISTAMPPSDDAFGYYFHRDGKLVTYAGTKVQQWDPETGKELAHFDAKDLLPGSGAADRAPALSVVPYPVANQVFVLVPGDPIVRIADVTTGRTVATVQVAEDAIGVQFEPSGRYFALMRSGGIIELWRRDPLRRELGPLPSVGDSAGTQYVAWFVDSDGRYVVAANSTIRTFRIGAQASLDSYDFGQTKDRFGGRGGYEFMDLSNDGKTVIYLDPKGNGGPLRLDPGLWQRELCKVTGGREFTAEERRTLPVHVPTRPVCAGR</sequence>
<dbReference type="PANTHER" id="PTHR47197">
    <property type="entry name" value="PROTEIN NIRF"/>
    <property type="match status" value="1"/>
</dbReference>
<organism evidence="3">
    <name type="scientific">Streptomyces sp. R33</name>
    <dbReference type="NCBI Taxonomy" id="3238629"/>
    <lineage>
        <taxon>Bacteria</taxon>
        <taxon>Bacillati</taxon>
        <taxon>Actinomycetota</taxon>
        <taxon>Actinomycetes</taxon>
        <taxon>Kitasatosporales</taxon>
        <taxon>Streptomycetaceae</taxon>
        <taxon>Streptomyces</taxon>
    </lineage>
</organism>
<dbReference type="InterPro" id="IPR051200">
    <property type="entry name" value="Host-pathogen_enzymatic-act"/>
</dbReference>
<accession>A0AB39Y267</accession>
<dbReference type="SUPFAM" id="SSF50494">
    <property type="entry name" value="Trypsin-like serine proteases"/>
    <property type="match status" value="1"/>
</dbReference>
<dbReference type="EMBL" id="CP165727">
    <property type="protein sequence ID" value="XDV63488.1"/>
    <property type="molecule type" value="Genomic_DNA"/>
</dbReference>